<dbReference type="KEGG" id="msi:Msm_1775"/>
<keyword evidence="2" id="KW-1185">Reference proteome</keyword>
<accession>A5UP52</accession>
<dbReference type="EMBL" id="CP000678">
    <property type="protein sequence ID" value="ABQ87980.1"/>
    <property type="molecule type" value="Genomic_DNA"/>
</dbReference>
<proteinExistence type="predicted"/>
<evidence type="ECO:0000313" key="2">
    <source>
        <dbReference type="Proteomes" id="UP000001992"/>
    </source>
</evidence>
<dbReference type="EnsemblBacteria" id="ABQ87980">
    <property type="protein sequence ID" value="ABQ87980"/>
    <property type="gene ID" value="Msm_1775"/>
</dbReference>
<dbReference type="Proteomes" id="UP000001992">
    <property type="component" value="Chromosome"/>
</dbReference>
<keyword evidence="1" id="KW-0413">Isomerase</keyword>
<dbReference type="STRING" id="420247.Msm_1775"/>
<reference evidence="1 2" key="1">
    <citation type="journal article" date="2007" name="Proc. Natl. Acad. Sci. U.S.A.">
        <title>Genomic and metabolic adaptations of Methanobrevibacter smithii to the human gut.</title>
        <authorList>
            <person name="Samuel B.S."/>
            <person name="Hansen E.E."/>
            <person name="Manchester J.K."/>
            <person name="Coutinho P.M."/>
            <person name="Henrissat B."/>
            <person name="Fulton R."/>
            <person name="Latreille P."/>
            <person name="Kim K."/>
            <person name="Wilson R.K."/>
            <person name="Gordon J.I."/>
        </authorList>
    </citation>
    <scope>NUCLEOTIDE SEQUENCE [LARGE SCALE GENOMIC DNA]</scope>
    <source>
        <strain evidence="2">ATCC 35061 / DSM 861 / OCM 144 / PS</strain>
    </source>
</reference>
<dbReference type="GeneID" id="78818416"/>
<dbReference type="RefSeq" id="WP_011954772.1">
    <property type="nucleotide sequence ID" value="NC_009515.1"/>
</dbReference>
<protein>
    <submittedName>
        <fullName evidence="1">Putative topoisomerase IV, subunit A</fullName>
    </submittedName>
</protein>
<dbReference type="PATRIC" id="fig|420247.28.peg.1762"/>
<dbReference type="GO" id="GO:0016853">
    <property type="term" value="F:isomerase activity"/>
    <property type="evidence" value="ECO:0007669"/>
    <property type="project" value="UniProtKB-KW"/>
</dbReference>
<name>A5UP52_METS3</name>
<organism evidence="1 2">
    <name type="scientific">Methanobrevibacter smithii (strain ATCC 35061 / DSM 861 / OCM 144 / PS)</name>
    <dbReference type="NCBI Taxonomy" id="420247"/>
    <lineage>
        <taxon>Archaea</taxon>
        <taxon>Methanobacteriati</taxon>
        <taxon>Methanobacteriota</taxon>
        <taxon>Methanomada group</taxon>
        <taxon>Methanobacteria</taxon>
        <taxon>Methanobacteriales</taxon>
        <taxon>Methanobacteriaceae</taxon>
        <taxon>Methanobrevibacter</taxon>
    </lineage>
</organism>
<sequence length="305" mass="37005">MSKKIIYDESLDSEIQFKKFVATQAPENHEISDEDVEHMEMANLIDLEIQDHENFMNQVRDSYCEYDSYDDYLIEEQYMDKIEEPFDLEQEYDKWDDYSDCIDSDLEYKEYQQEQFRKEDSIEGPMSCFEHGYYMDESSNSNHEEPPFIEEYDFDELKMELEYEKNSYLVENEVTPEDIMSERIEEHKKEEKEYMDMLTFQQEDFNPFEYYPDPDAGCNDISIDAQYFEYKQAELKKENSIEGPMSCFEHGYYMDGPSDSDYEDLSFMEEYDFEDNLTFEMKEEIYGPDFESELQEDKEKEFKKN</sequence>
<gene>
    <name evidence="1" type="ordered locus">Msm_1775</name>
</gene>
<dbReference type="BioCyc" id="MSMI420247:GHWZ-1817-MONOMER"/>
<dbReference type="HOGENOM" id="CLU_910944_0_0_2"/>
<evidence type="ECO:0000313" key="1">
    <source>
        <dbReference type="EMBL" id="ABQ87980.1"/>
    </source>
</evidence>
<dbReference type="AlphaFoldDB" id="A5UP52"/>